<feature type="domain" description="ABC transporter" evidence="8">
    <location>
        <begin position="21"/>
        <end position="256"/>
    </location>
</feature>
<dbReference type="PANTHER" id="PTHR42734:SF5">
    <property type="entry name" value="IRON TRANSPORT SYSTEM ATP-BINDING PROTEIN HI_0361-RELATED"/>
    <property type="match status" value="1"/>
</dbReference>
<dbReference type="RefSeq" id="WP_183654515.1">
    <property type="nucleotide sequence ID" value="NZ_JACIJG010000012.1"/>
</dbReference>
<accession>A0A7W9EMC1</accession>
<dbReference type="AlphaFoldDB" id="A0A7W9EMC1"/>
<comment type="subcellular location">
    <subcellularLocation>
        <location evidence="1">Cell inner membrane</location>
    </subcellularLocation>
</comment>
<sequence>MNAPLSFTPSLNLSGQAGAGLAVYDVTVTYRNGHTALHDASFEIPTGTISALVGVNGSGKSTLFKAIMGFVRPSKGTISILGEPTGQALKKNVVAYVPQNEDVDWNFPVLVEDVVMMGRYGHMNMLRIPKMRDHEAVASALERVGMGDFRKRQIGELSGGQKKRVFLARALAQDGQVILLDEPFTGVDVKTEDAIIELLRSLRDEGRVMLVSTHNLGSVPEFCDRTILINRTVLAYGPTAQVFTQENLEKTFGGVLRHVVLGRSDGIDIISDDERPLVLPEDGRKRRR</sequence>
<dbReference type="FunFam" id="3.40.50.300:FF:000134">
    <property type="entry name" value="Iron-enterobactin ABC transporter ATP-binding protein"/>
    <property type="match status" value="1"/>
</dbReference>
<evidence type="ECO:0000313" key="10">
    <source>
        <dbReference type="Proteomes" id="UP000555546"/>
    </source>
</evidence>
<dbReference type="Pfam" id="PF00005">
    <property type="entry name" value="ABC_tran"/>
    <property type="match status" value="1"/>
</dbReference>
<evidence type="ECO:0000313" key="9">
    <source>
        <dbReference type="EMBL" id="MBB5703242.1"/>
    </source>
</evidence>
<evidence type="ECO:0000256" key="5">
    <source>
        <dbReference type="ARBA" id="ARBA00022840"/>
    </source>
</evidence>
<protein>
    <submittedName>
        <fullName evidence="9">Manganese/iron transport system ATP-binding protein</fullName>
    </submittedName>
</protein>
<dbReference type="GO" id="GO:0016887">
    <property type="term" value="F:ATP hydrolysis activity"/>
    <property type="evidence" value="ECO:0007669"/>
    <property type="project" value="InterPro"/>
</dbReference>
<dbReference type="GO" id="GO:0005886">
    <property type="term" value="C:plasma membrane"/>
    <property type="evidence" value="ECO:0007669"/>
    <property type="project" value="UniProtKB-SubCell"/>
</dbReference>
<reference evidence="9 10" key="1">
    <citation type="submission" date="2020-08" db="EMBL/GenBank/DDBJ databases">
        <title>Genomic Encyclopedia of Type Strains, Phase IV (KMG-IV): sequencing the most valuable type-strain genomes for metagenomic binning, comparative biology and taxonomic classification.</title>
        <authorList>
            <person name="Goeker M."/>
        </authorList>
    </citation>
    <scope>NUCLEOTIDE SEQUENCE [LARGE SCALE GENOMIC DNA]</scope>
    <source>
        <strain evidence="9 10">DSM 26944</strain>
    </source>
</reference>
<dbReference type="PROSITE" id="PS00211">
    <property type="entry name" value="ABC_TRANSPORTER_1"/>
    <property type="match status" value="1"/>
</dbReference>
<keyword evidence="4" id="KW-0547">Nucleotide-binding</keyword>
<keyword evidence="5 9" id="KW-0067">ATP-binding</keyword>
<evidence type="ECO:0000256" key="6">
    <source>
        <dbReference type="ARBA" id="ARBA00022906"/>
    </source>
</evidence>
<evidence type="ECO:0000259" key="8">
    <source>
        <dbReference type="PROSITE" id="PS50893"/>
    </source>
</evidence>
<keyword evidence="6" id="KW-0864">Zinc transport</keyword>
<comment type="similarity">
    <text evidence="2">Belongs to the ABC transporter superfamily.</text>
</comment>
<dbReference type="NCBIfam" id="NF011630">
    <property type="entry name" value="PRK15056.1"/>
    <property type="match status" value="1"/>
</dbReference>
<dbReference type="InterPro" id="IPR017871">
    <property type="entry name" value="ABC_transporter-like_CS"/>
</dbReference>
<gene>
    <name evidence="9" type="ORF">FHS76_003142</name>
</gene>
<dbReference type="GO" id="GO:0005524">
    <property type="term" value="F:ATP binding"/>
    <property type="evidence" value="ECO:0007669"/>
    <property type="project" value="UniProtKB-KW"/>
</dbReference>
<dbReference type="EMBL" id="JACIJG010000012">
    <property type="protein sequence ID" value="MBB5703242.1"/>
    <property type="molecule type" value="Genomic_DNA"/>
</dbReference>
<keyword evidence="10" id="KW-1185">Reference proteome</keyword>
<dbReference type="GO" id="GO:0006829">
    <property type="term" value="P:zinc ion transport"/>
    <property type="evidence" value="ECO:0007669"/>
    <property type="project" value="UniProtKB-KW"/>
</dbReference>
<dbReference type="InterPro" id="IPR027417">
    <property type="entry name" value="P-loop_NTPase"/>
</dbReference>
<dbReference type="Gene3D" id="3.40.50.300">
    <property type="entry name" value="P-loop containing nucleotide triphosphate hydrolases"/>
    <property type="match status" value="1"/>
</dbReference>
<proteinExistence type="inferred from homology"/>
<dbReference type="CDD" id="cd03235">
    <property type="entry name" value="ABC_Metallic_Cations"/>
    <property type="match status" value="1"/>
</dbReference>
<keyword evidence="3" id="KW-0813">Transport</keyword>
<dbReference type="InterPro" id="IPR003439">
    <property type="entry name" value="ABC_transporter-like_ATP-bd"/>
</dbReference>
<evidence type="ECO:0000256" key="4">
    <source>
        <dbReference type="ARBA" id="ARBA00022741"/>
    </source>
</evidence>
<evidence type="ECO:0000256" key="1">
    <source>
        <dbReference type="ARBA" id="ARBA00004533"/>
    </source>
</evidence>
<dbReference type="SUPFAM" id="SSF52540">
    <property type="entry name" value="P-loop containing nucleoside triphosphate hydrolases"/>
    <property type="match status" value="1"/>
</dbReference>
<evidence type="ECO:0000256" key="3">
    <source>
        <dbReference type="ARBA" id="ARBA00022448"/>
    </source>
</evidence>
<dbReference type="InterPro" id="IPR050153">
    <property type="entry name" value="Metal_Ion_Import_ABC"/>
</dbReference>
<dbReference type="InterPro" id="IPR003593">
    <property type="entry name" value="AAA+_ATPase"/>
</dbReference>
<evidence type="ECO:0000256" key="7">
    <source>
        <dbReference type="ARBA" id="ARBA00023065"/>
    </source>
</evidence>
<dbReference type="PANTHER" id="PTHR42734">
    <property type="entry name" value="METAL TRANSPORT SYSTEM ATP-BINDING PROTEIN TM_0124-RELATED"/>
    <property type="match status" value="1"/>
</dbReference>
<keyword evidence="6" id="KW-0862">Zinc</keyword>
<keyword evidence="7" id="KW-0406">Ion transport</keyword>
<dbReference type="SMART" id="SM00382">
    <property type="entry name" value="AAA"/>
    <property type="match status" value="1"/>
</dbReference>
<comment type="caution">
    <text evidence="9">The sequence shown here is derived from an EMBL/GenBank/DDBJ whole genome shotgun (WGS) entry which is preliminary data.</text>
</comment>
<evidence type="ECO:0000256" key="2">
    <source>
        <dbReference type="ARBA" id="ARBA00005417"/>
    </source>
</evidence>
<name>A0A7W9EMC1_9HYPH</name>
<dbReference type="Proteomes" id="UP000555546">
    <property type="component" value="Unassembled WGS sequence"/>
</dbReference>
<dbReference type="PROSITE" id="PS50893">
    <property type="entry name" value="ABC_TRANSPORTER_2"/>
    <property type="match status" value="1"/>
</dbReference>
<organism evidence="9 10">
    <name type="scientific">Brucella daejeonensis</name>
    <dbReference type="NCBI Taxonomy" id="659015"/>
    <lineage>
        <taxon>Bacteria</taxon>
        <taxon>Pseudomonadati</taxon>
        <taxon>Pseudomonadota</taxon>
        <taxon>Alphaproteobacteria</taxon>
        <taxon>Hyphomicrobiales</taxon>
        <taxon>Brucellaceae</taxon>
        <taxon>Brucella/Ochrobactrum group</taxon>
        <taxon>Brucella</taxon>
    </lineage>
</organism>